<evidence type="ECO:0000256" key="3">
    <source>
        <dbReference type="ARBA" id="ARBA00023163"/>
    </source>
</evidence>
<name>A0A0U9HPE1_9BACT</name>
<feature type="short sequence motif" description="PRPP-binding" evidence="4">
    <location>
        <begin position="97"/>
        <end position="109"/>
    </location>
</feature>
<comment type="catalytic activity">
    <reaction evidence="4">
        <text>UMP + diphosphate = 5-phospho-alpha-D-ribose 1-diphosphate + uracil</text>
        <dbReference type="Rhea" id="RHEA:13017"/>
        <dbReference type="ChEBI" id="CHEBI:17568"/>
        <dbReference type="ChEBI" id="CHEBI:33019"/>
        <dbReference type="ChEBI" id="CHEBI:57865"/>
        <dbReference type="ChEBI" id="CHEBI:58017"/>
        <dbReference type="EC" id="2.4.2.9"/>
    </reaction>
</comment>
<dbReference type="NCBIfam" id="NF003547">
    <property type="entry name" value="PRK05205.1-3"/>
    <property type="match status" value="1"/>
</dbReference>
<keyword evidence="3 4" id="KW-0804">Transcription</keyword>
<comment type="function">
    <text evidence="4">Regulates the transcription of the pyrimidine nucleotide (pyr) operon in response to exogenous pyrimidines.</text>
</comment>
<evidence type="ECO:0000313" key="6">
    <source>
        <dbReference type="EMBL" id="GAQ94958.1"/>
    </source>
</evidence>
<dbReference type="InterPro" id="IPR023050">
    <property type="entry name" value="PyrR"/>
</dbReference>
<proteinExistence type="inferred from homology"/>
<protein>
    <recommendedName>
        <fullName evidence="4">Bifunctional protein PyrR</fullName>
    </recommendedName>
    <domain>
        <recommendedName>
            <fullName evidence="4">Pyrimidine operon regulatory protein</fullName>
        </recommendedName>
    </domain>
    <domain>
        <recommendedName>
            <fullName evidence="4">Uracil phosphoribosyltransferase</fullName>
            <shortName evidence="4">UPRTase</shortName>
            <ecNumber evidence="4">2.4.2.9</ecNumber>
        </recommendedName>
    </domain>
</protein>
<dbReference type="PANTHER" id="PTHR11608">
    <property type="entry name" value="BIFUNCTIONAL PROTEIN PYRR"/>
    <property type="match status" value="1"/>
</dbReference>
<evidence type="ECO:0000256" key="1">
    <source>
        <dbReference type="ARBA" id="ARBA00005565"/>
    </source>
</evidence>
<comment type="similarity">
    <text evidence="1 4">Belongs to the purine/pyrimidine phosphoribosyltransferase family. PyrR subfamily.</text>
</comment>
<dbReference type="AlphaFoldDB" id="A0A0U9HPE1"/>
<keyword evidence="4" id="KW-0808">Transferase</keyword>
<evidence type="ECO:0000313" key="7">
    <source>
        <dbReference type="Proteomes" id="UP000054976"/>
    </source>
</evidence>
<keyword evidence="2 4" id="KW-0805">Transcription regulation</keyword>
<dbReference type="NCBIfam" id="NF003549">
    <property type="entry name" value="PRK05205.1-5"/>
    <property type="match status" value="1"/>
</dbReference>
<gene>
    <name evidence="4" type="primary">pyrR</name>
    <name evidence="6" type="ORF">TAGGR_11156</name>
</gene>
<dbReference type="Pfam" id="PF00156">
    <property type="entry name" value="Pribosyltran"/>
    <property type="match status" value="1"/>
</dbReference>
<evidence type="ECO:0000259" key="5">
    <source>
        <dbReference type="Pfam" id="PF00156"/>
    </source>
</evidence>
<dbReference type="NCBIfam" id="NF003545">
    <property type="entry name" value="PRK05205.1-1"/>
    <property type="match status" value="1"/>
</dbReference>
<dbReference type="CDD" id="cd06223">
    <property type="entry name" value="PRTases_typeI"/>
    <property type="match status" value="1"/>
</dbReference>
<comment type="function">
    <text evidence="4">Also displays a weak uracil phosphoribosyltransferase activity which is not physiologically significant.</text>
</comment>
<dbReference type="Gene3D" id="3.40.50.2020">
    <property type="match status" value="1"/>
</dbReference>
<dbReference type="NCBIfam" id="NF003548">
    <property type="entry name" value="PRK05205.1-4"/>
    <property type="match status" value="1"/>
</dbReference>
<sequence length="176" mass="19995">MEKELLNEQEIERILTRITHEILEKNKGAQNICLIGIVTGGVYLAERIKNKIKETEGIDVPLGVLDISFYRDDINISKKRKTIKPTNIPFSIDNRTVILVDDVLFTGRSTRAAMDALMDFGRPAQIQLAVLIDRGHRELPIMANYTGKYIPTSREEKIKVNFKETTGKDSVLLIKQ</sequence>
<dbReference type="EMBL" id="BCNO01000001">
    <property type="protein sequence ID" value="GAQ94958.1"/>
    <property type="molecule type" value="Genomic_DNA"/>
</dbReference>
<dbReference type="InterPro" id="IPR000836">
    <property type="entry name" value="PRTase_dom"/>
</dbReference>
<dbReference type="GO" id="GO:0006355">
    <property type="term" value="P:regulation of DNA-templated transcription"/>
    <property type="evidence" value="ECO:0007669"/>
    <property type="project" value="UniProtKB-UniRule"/>
</dbReference>
<keyword evidence="7" id="KW-1185">Reference proteome</keyword>
<dbReference type="SUPFAM" id="SSF53271">
    <property type="entry name" value="PRTase-like"/>
    <property type="match status" value="1"/>
</dbReference>
<dbReference type="GO" id="GO:0004845">
    <property type="term" value="F:uracil phosphoribosyltransferase activity"/>
    <property type="evidence" value="ECO:0007669"/>
    <property type="project" value="UniProtKB-UniRule"/>
</dbReference>
<evidence type="ECO:0000256" key="4">
    <source>
        <dbReference type="HAMAP-Rule" id="MF_01219"/>
    </source>
</evidence>
<reference evidence="7" key="1">
    <citation type="submission" date="2016-01" db="EMBL/GenBank/DDBJ databases">
        <title>Draft genome sequence of Thermodesulfovibrio aggregans strain TGE-P1.</title>
        <authorList>
            <person name="Sekiguchi Y."/>
            <person name="Ohashi A."/>
            <person name="Matsuura N."/>
            <person name="Tourlousse M.D."/>
        </authorList>
    </citation>
    <scope>NUCLEOTIDE SEQUENCE [LARGE SCALE GENOMIC DNA]</scope>
    <source>
        <strain evidence="7">TGE-P1</strain>
    </source>
</reference>
<dbReference type="PANTHER" id="PTHR11608:SF0">
    <property type="entry name" value="BIFUNCTIONAL PROTEIN PYRR"/>
    <property type="match status" value="1"/>
</dbReference>
<dbReference type="OrthoDB" id="9802227at2"/>
<dbReference type="Proteomes" id="UP000054976">
    <property type="component" value="Unassembled WGS sequence"/>
</dbReference>
<comment type="caution">
    <text evidence="6">The sequence shown here is derived from an EMBL/GenBank/DDBJ whole genome shotgun (WGS) entry which is preliminary data.</text>
</comment>
<dbReference type="STRING" id="86166.TAGGR_11156"/>
<dbReference type="EC" id="2.4.2.9" evidence="4"/>
<accession>A0A0U9HPE1</accession>
<dbReference type="HAMAP" id="MF_01219">
    <property type="entry name" value="PyrR"/>
    <property type="match status" value="1"/>
</dbReference>
<evidence type="ECO:0000256" key="2">
    <source>
        <dbReference type="ARBA" id="ARBA00023015"/>
    </source>
</evidence>
<feature type="domain" description="Phosphoribosyltransferase" evidence="5">
    <location>
        <begin position="3"/>
        <end position="145"/>
    </location>
</feature>
<keyword evidence="4" id="KW-0328">Glycosyltransferase</keyword>
<dbReference type="InterPro" id="IPR050137">
    <property type="entry name" value="PyrR_bifunctional"/>
</dbReference>
<dbReference type="InterPro" id="IPR029057">
    <property type="entry name" value="PRTase-like"/>
</dbReference>
<organism evidence="6 7">
    <name type="scientific">Thermodesulfovibrio aggregans</name>
    <dbReference type="NCBI Taxonomy" id="86166"/>
    <lineage>
        <taxon>Bacteria</taxon>
        <taxon>Pseudomonadati</taxon>
        <taxon>Nitrospirota</taxon>
        <taxon>Thermodesulfovibrionia</taxon>
        <taxon>Thermodesulfovibrionales</taxon>
        <taxon>Thermodesulfovibrionaceae</taxon>
        <taxon>Thermodesulfovibrio</taxon>
    </lineage>
</organism>
<dbReference type="FunFam" id="3.40.50.2020:FF:000020">
    <property type="entry name" value="Bifunctional protein PyrR"/>
    <property type="match status" value="1"/>
</dbReference>